<protein>
    <recommendedName>
        <fullName evidence="5">RING-type domain-containing protein</fullName>
    </recommendedName>
</protein>
<dbReference type="PANTHER" id="PTHR15710:SF74">
    <property type="entry name" value="RING-TYPE E3 UBIQUITIN TRANSFERASE-RELATED"/>
    <property type="match status" value="1"/>
</dbReference>
<dbReference type="Proteomes" id="UP000187209">
    <property type="component" value="Unassembled WGS sequence"/>
</dbReference>
<dbReference type="Gene3D" id="3.30.40.10">
    <property type="entry name" value="Zinc/RING finger domain, C3HC4 (zinc finger)"/>
    <property type="match status" value="1"/>
</dbReference>
<gene>
    <name evidence="6" type="ORF">SteCoe_1196</name>
</gene>
<proteinExistence type="predicted"/>
<dbReference type="AlphaFoldDB" id="A0A1R2D2H1"/>
<comment type="caution">
    <text evidence="6">The sequence shown here is derived from an EMBL/GenBank/DDBJ whole genome shotgun (WGS) entry which is preliminary data.</text>
</comment>
<evidence type="ECO:0000259" key="5">
    <source>
        <dbReference type="PROSITE" id="PS50089"/>
    </source>
</evidence>
<organism evidence="6 7">
    <name type="scientific">Stentor coeruleus</name>
    <dbReference type="NCBI Taxonomy" id="5963"/>
    <lineage>
        <taxon>Eukaryota</taxon>
        <taxon>Sar</taxon>
        <taxon>Alveolata</taxon>
        <taxon>Ciliophora</taxon>
        <taxon>Postciliodesmatophora</taxon>
        <taxon>Heterotrichea</taxon>
        <taxon>Heterotrichida</taxon>
        <taxon>Stentoridae</taxon>
        <taxon>Stentor</taxon>
    </lineage>
</organism>
<keyword evidence="2 4" id="KW-0863">Zinc-finger</keyword>
<keyword evidence="7" id="KW-1185">Reference proteome</keyword>
<reference evidence="6 7" key="1">
    <citation type="submission" date="2016-11" db="EMBL/GenBank/DDBJ databases">
        <title>The macronuclear genome of Stentor coeruleus: a giant cell with tiny introns.</title>
        <authorList>
            <person name="Slabodnick M."/>
            <person name="Ruby J.G."/>
            <person name="Reiff S.B."/>
            <person name="Swart E.C."/>
            <person name="Gosai S."/>
            <person name="Prabakaran S."/>
            <person name="Witkowska E."/>
            <person name="Larue G.E."/>
            <person name="Fisher S."/>
            <person name="Freeman R.M."/>
            <person name="Gunawardena J."/>
            <person name="Chu W."/>
            <person name="Stover N.A."/>
            <person name="Gregory B.D."/>
            <person name="Nowacki M."/>
            <person name="Derisi J."/>
            <person name="Roy S.W."/>
            <person name="Marshall W.F."/>
            <person name="Sood P."/>
        </authorList>
    </citation>
    <scope>NUCLEOTIDE SEQUENCE [LARGE SCALE GENOMIC DNA]</scope>
    <source>
        <strain evidence="6">WM001</strain>
    </source>
</reference>
<dbReference type="Pfam" id="PF13639">
    <property type="entry name" value="zf-RING_2"/>
    <property type="match status" value="1"/>
</dbReference>
<keyword evidence="1" id="KW-0479">Metal-binding</keyword>
<evidence type="ECO:0000313" key="6">
    <source>
        <dbReference type="EMBL" id="OMJ95431.1"/>
    </source>
</evidence>
<evidence type="ECO:0000256" key="3">
    <source>
        <dbReference type="ARBA" id="ARBA00022833"/>
    </source>
</evidence>
<evidence type="ECO:0000256" key="4">
    <source>
        <dbReference type="PROSITE-ProRule" id="PRU00175"/>
    </source>
</evidence>
<accession>A0A1R2D2H1</accession>
<evidence type="ECO:0000313" key="7">
    <source>
        <dbReference type="Proteomes" id="UP000187209"/>
    </source>
</evidence>
<name>A0A1R2D2H1_9CILI</name>
<dbReference type="PROSITE" id="PS50089">
    <property type="entry name" value="ZF_RING_2"/>
    <property type="match status" value="1"/>
</dbReference>
<dbReference type="SUPFAM" id="SSF57850">
    <property type="entry name" value="RING/U-box"/>
    <property type="match status" value="1"/>
</dbReference>
<sequence length="148" mass="17097">MNFEDTFKIFWCHSCRSHILLNINIPNLCCIRCRSELIEEIESIDQHPSQFIPQGLEPRISQTFNLRSIYIIQVITSSIANRGAPPASNNDINSLEIVNDSEEDCPICQDSLESNCRRMRCGHVYHFSCLRPWLRMHNTCPVCRVSLS</sequence>
<feature type="domain" description="RING-type" evidence="5">
    <location>
        <begin position="105"/>
        <end position="144"/>
    </location>
</feature>
<evidence type="ECO:0000256" key="2">
    <source>
        <dbReference type="ARBA" id="ARBA00022771"/>
    </source>
</evidence>
<dbReference type="InterPro" id="IPR001841">
    <property type="entry name" value="Znf_RING"/>
</dbReference>
<evidence type="ECO:0000256" key="1">
    <source>
        <dbReference type="ARBA" id="ARBA00022723"/>
    </source>
</evidence>
<dbReference type="InterPro" id="IPR013083">
    <property type="entry name" value="Znf_RING/FYVE/PHD"/>
</dbReference>
<dbReference type="PANTHER" id="PTHR15710">
    <property type="entry name" value="E3 UBIQUITIN-PROTEIN LIGASE PRAJA"/>
    <property type="match status" value="1"/>
</dbReference>
<dbReference type="SMART" id="SM00184">
    <property type="entry name" value="RING"/>
    <property type="match status" value="1"/>
</dbReference>
<dbReference type="GO" id="GO:0008270">
    <property type="term" value="F:zinc ion binding"/>
    <property type="evidence" value="ECO:0007669"/>
    <property type="project" value="UniProtKB-KW"/>
</dbReference>
<keyword evidence="3" id="KW-0862">Zinc</keyword>
<dbReference type="EMBL" id="MPUH01000012">
    <property type="protein sequence ID" value="OMJ95431.1"/>
    <property type="molecule type" value="Genomic_DNA"/>
</dbReference>
<dbReference type="OrthoDB" id="285235at2759"/>